<dbReference type="SMART" id="SM00382">
    <property type="entry name" value="AAA"/>
    <property type="match status" value="1"/>
</dbReference>
<protein>
    <recommendedName>
        <fullName evidence="3">ABC transporter domain-containing protein</fullName>
    </recommendedName>
</protein>
<dbReference type="CDD" id="cd03230">
    <property type="entry name" value="ABC_DR_subfamily_A"/>
    <property type="match status" value="1"/>
</dbReference>
<dbReference type="Proteomes" id="UP000034581">
    <property type="component" value="Unassembled WGS sequence"/>
</dbReference>
<reference evidence="4 5" key="1">
    <citation type="journal article" date="2015" name="Nature">
        <title>rRNA introns, odd ribosomes, and small enigmatic genomes across a large radiation of phyla.</title>
        <authorList>
            <person name="Brown C.T."/>
            <person name="Hug L.A."/>
            <person name="Thomas B.C."/>
            <person name="Sharon I."/>
            <person name="Castelle C.J."/>
            <person name="Singh A."/>
            <person name="Wilkins M.J."/>
            <person name="Williams K.H."/>
            <person name="Banfield J.F."/>
        </authorList>
    </citation>
    <scope>NUCLEOTIDE SEQUENCE [LARGE SCALE GENOMIC DNA]</scope>
</reference>
<dbReference type="PANTHER" id="PTHR43613:SF1">
    <property type="entry name" value="ABC TRANSPORTER, ATP-BINDING PROTEIN"/>
    <property type="match status" value="1"/>
</dbReference>
<gene>
    <name evidence="4" type="ORF">UR67_C0007G0086</name>
</gene>
<dbReference type="STRING" id="1618350.UR67_C0007G0086"/>
<dbReference type="GO" id="GO:0016887">
    <property type="term" value="F:ATP hydrolysis activity"/>
    <property type="evidence" value="ECO:0007669"/>
    <property type="project" value="InterPro"/>
</dbReference>
<comment type="caution">
    <text evidence="4">The sequence shown here is derived from an EMBL/GenBank/DDBJ whole genome shotgun (WGS) entry which is preliminary data.</text>
</comment>
<evidence type="ECO:0000313" key="5">
    <source>
        <dbReference type="Proteomes" id="UP000034581"/>
    </source>
</evidence>
<name>A0A0G0BZV5_UNCC3</name>
<dbReference type="InterPro" id="IPR003593">
    <property type="entry name" value="AAA+_ATPase"/>
</dbReference>
<dbReference type="SUPFAM" id="SSF52540">
    <property type="entry name" value="P-loop containing nucleoside triphosphate hydrolases"/>
    <property type="match status" value="1"/>
</dbReference>
<evidence type="ECO:0000256" key="1">
    <source>
        <dbReference type="ARBA" id="ARBA00022741"/>
    </source>
</evidence>
<dbReference type="GO" id="GO:0005524">
    <property type="term" value="F:ATP binding"/>
    <property type="evidence" value="ECO:0007669"/>
    <property type="project" value="UniProtKB-KW"/>
</dbReference>
<evidence type="ECO:0000256" key="2">
    <source>
        <dbReference type="ARBA" id="ARBA00022840"/>
    </source>
</evidence>
<sequence length="241" mass="26773">MENALTVRNLTKKYGNVEAVSDISFTVRPHEIFALIGPNGAGKSTTLKIIATLLSPTSGEVFIYGLDVVKEASRVRELISYLPEDSGAYKNLTGMQYLQFMAGLYSDNVKKMKDYVELGKEISGLDLRLKDKTSTYSKGMTRKLLIGRTVMVSPKLAILDEPTSGLDVVNAIEIRDKVKEMTNHGTTVLLSSHNMLEIEMLSDRVAIIDKGKIHEIGTPQDLKEKYKAENLEEVFVKATKK</sequence>
<keyword evidence="1" id="KW-0547">Nucleotide-binding</keyword>
<dbReference type="InterPro" id="IPR027417">
    <property type="entry name" value="P-loop_NTPase"/>
</dbReference>
<evidence type="ECO:0000313" key="4">
    <source>
        <dbReference type="EMBL" id="KKP69381.1"/>
    </source>
</evidence>
<evidence type="ECO:0000259" key="3">
    <source>
        <dbReference type="PROSITE" id="PS50893"/>
    </source>
</evidence>
<accession>A0A0G0BZV5</accession>
<dbReference type="PROSITE" id="PS50893">
    <property type="entry name" value="ABC_TRANSPORTER_2"/>
    <property type="match status" value="1"/>
</dbReference>
<dbReference type="EMBL" id="LBQB01000007">
    <property type="protein sequence ID" value="KKP69381.1"/>
    <property type="molecule type" value="Genomic_DNA"/>
</dbReference>
<dbReference type="PANTHER" id="PTHR43613">
    <property type="entry name" value="ABC TRANSPORTER, ATP-BINDING PROTEIN"/>
    <property type="match status" value="1"/>
</dbReference>
<keyword evidence="2" id="KW-0067">ATP-binding</keyword>
<proteinExistence type="predicted"/>
<dbReference type="InterPro" id="IPR003439">
    <property type="entry name" value="ABC_transporter-like_ATP-bd"/>
</dbReference>
<dbReference type="AlphaFoldDB" id="A0A0G0BZV5"/>
<organism evidence="4 5">
    <name type="scientific">candidate division CPR3 bacterium GW2011_GWF2_35_18</name>
    <dbReference type="NCBI Taxonomy" id="1618350"/>
    <lineage>
        <taxon>Bacteria</taxon>
        <taxon>Bacteria division CPR3</taxon>
    </lineage>
</organism>
<dbReference type="Gene3D" id="3.40.50.300">
    <property type="entry name" value="P-loop containing nucleotide triphosphate hydrolases"/>
    <property type="match status" value="1"/>
</dbReference>
<dbReference type="PATRIC" id="fig|1618350.3.peg.970"/>
<dbReference type="Pfam" id="PF00005">
    <property type="entry name" value="ABC_tran"/>
    <property type="match status" value="1"/>
</dbReference>
<feature type="domain" description="ABC transporter" evidence="3">
    <location>
        <begin position="5"/>
        <end position="235"/>
    </location>
</feature>